<feature type="transmembrane region" description="Helical" evidence="1">
    <location>
        <begin position="139"/>
        <end position="158"/>
    </location>
</feature>
<protein>
    <recommendedName>
        <fullName evidence="4">VanZ-like domain-containing protein</fullName>
    </recommendedName>
</protein>
<proteinExistence type="predicted"/>
<evidence type="ECO:0008006" key="4">
    <source>
        <dbReference type="Google" id="ProtNLM"/>
    </source>
</evidence>
<dbReference type="RefSeq" id="WP_343996106.1">
    <property type="nucleotide sequence ID" value="NZ_BAAALG010000013.1"/>
</dbReference>
<keyword evidence="1" id="KW-1133">Transmembrane helix</keyword>
<name>A0ABP4EIF9_9ACTN</name>
<reference evidence="3" key="1">
    <citation type="journal article" date="2019" name="Int. J. Syst. Evol. Microbiol.">
        <title>The Global Catalogue of Microorganisms (GCM) 10K type strain sequencing project: providing services to taxonomists for standard genome sequencing and annotation.</title>
        <authorList>
            <consortium name="The Broad Institute Genomics Platform"/>
            <consortium name="The Broad Institute Genome Sequencing Center for Infectious Disease"/>
            <person name="Wu L."/>
            <person name="Ma J."/>
        </authorList>
    </citation>
    <scope>NUCLEOTIDE SEQUENCE [LARGE SCALE GENOMIC DNA]</scope>
    <source>
        <strain evidence="3">JCM 13008</strain>
    </source>
</reference>
<keyword evidence="3" id="KW-1185">Reference proteome</keyword>
<feature type="transmembrane region" description="Helical" evidence="1">
    <location>
        <begin position="20"/>
        <end position="39"/>
    </location>
</feature>
<feature type="transmembrane region" description="Helical" evidence="1">
    <location>
        <begin position="178"/>
        <end position="194"/>
    </location>
</feature>
<keyword evidence="1" id="KW-0472">Membrane</keyword>
<keyword evidence="1" id="KW-0812">Transmembrane</keyword>
<organism evidence="2 3">
    <name type="scientific">Nocardioides dubius</name>
    <dbReference type="NCBI Taxonomy" id="317019"/>
    <lineage>
        <taxon>Bacteria</taxon>
        <taxon>Bacillati</taxon>
        <taxon>Actinomycetota</taxon>
        <taxon>Actinomycetes</taxon>
        <taxon>Propionibacteriales</taxon>
        <taxon>Nocardioidaceae</taxon>
        <taxon>Nocardioides</taxon>
    </lineage>
</organism>
<gene>
    <name evidence="2" type="ORF">GCM10009668_34550</name>
</gene>
<sequence length="210" mass="23486">MVEAVATRYPTPQVLRAVNVTAKAALLLMLGTAVIYPEIGNMEDKAAGLRAVGYPMLAFTVPAIWYAFWRERASFPWLADTLITLTCFTDILGNRMDLYDTIYWFDDWMHFINLGILAAAFILLTMAPTTQFWPVLERGLAVGGTAAILWEIAEYYAFIATSSERRGAYRDTLGDLGLGMLGVLLAVVIIHSCWRQGYLRHVSPQLDNPM</sequence>
<comment type="caution">
    <text evidence="2">The sequence shown here is derived from an EMBL/GenBank/DDBJ whole genome shotgun (WGS) entry which is preliminary data.</text>
</comment>
<feature type="transmembrane region" description="Helical" evidence="1">
    <location>
        <begin position="108"/>
        <end position="127"/>
    </location>
</feature>
<accession>A0ABP4EIF9</accession>
<dbReference type="EMBL" id="BAAALG010000013">
    <property type="protein sequence ID" value="GAA1110807.1"/>
    <property type="molecule type" value="Genomic_DNA"/>
</dbReference>
<evidence type="ECO:0000256" key="1">
    <source>
        <dbReference type="SAM" id="Phobius"/>
    </source>
</evidence>
<dbReference type="Proteomes" id="UP001501581">
    <property type="component" value="Unassembled WGS sequence"/>
</dbReference>
<evidence type="ECO:0000313" key="3">
    <source>
        <dbReference type="Proteomes" id="UP001501581"/>
    </source>
</evidence>
<feature type="transmembrane region" description="Helical" evidence="1">
    <location>
        <begin position="51"/>
        <end position="69"/>
    </location>
</feature>
<evidence type="ECO:0000313" key="2">
    <source>
        <dbReference type="EMBL" id="GAA1110807.1"/>
    </source>
</evidence>